<proteinExistence type="predicted"/>
<feature type="region of interest" description="Disordered" evidence="1">
    <location>
        <begin position="1"/>
        <end position="29"/>
    </location>
</feature>
<dbReference type="RefSeq" id="WP_184995477.1">
    <property type="nucleotide sequence ID" value="NZ_BOMK01000048.1"/>
</dbReference>
<sequence>MTPSTTGYRIHALPAPSLDDTRRSGLDASGNPVERLVAAGGEPLRCCLRDAAAGDDLMLFGYEPPLPAGPYREVGAVFAHAAPCAGPATESRYPADWFGRPQVLRAYDERGWIHPATRTHDGGDPEAAIAAVLADHTVAVVHSRNIAYGCFMFAATRGD</sequence>
<dbReference type="Proteomes" id="UP000578112">
    <property type="component" value="Unassembled WGS sequence"/>
</dbReference>
<comment type="caution">
    <text evidence="2">The sequence shown here is derived from an EMBL/GenBank/DDBJ whole genome shotgun (WGS) entry which is preliminary data.</text>
</comment>
<name>A0A7W7MRI4_9ACTN</name>
<dbReference type="InterPro" id="IPR009593">
    <property type="entry name" value="DUF1203"/>
</dbReference>
<dbReference type="EMBL" id="JACHNH010000001">
    <property type="protein sequence ID" value="MBB4764273.1"/>
    <property type="molecule type" value="Genomic_DNA"/>
</dbReference>
<reference evidence="2 3" key="1">
    <citation type="submission" date="2020-08" db="EMBL/GenBank/DDBJ databases">
        <title>Sequencing the genomes of 1000 actinobacteria strains.</title>
        <authorList>
            <person name="Klenk H.-P."/>
        </authorList>
    </citation>
    <scope>NUCLEOTIDE SEQUENCE [LARGE SCALE GENOMIC DNA]</scope>
    <source>
        <strain evidence="2 3">DSM 43149</strain>
    </source>
</reference>
<evidence type="ECO:0008006" key="4">
    <source>
        <dbReference type="Google" id="ProtNLM"/>
    </source>
</evidence>
<accession>A0A7W7MRI4</accession>
<evidence type="ECO:0000313" key="3">
    <source>
        <dbReference type="Proteomes" id="UP000578112"/>
    </source>
</evidence>
<dbReference type="Pfam" id="PF06718">
    <property type="entry name" value="DUF1203"/>
    <property type="match status" value="1"/>
</dbReference>
<organism evidence="2 3">
    <name type="scientific">Actinoplanes digitatis</name>
    <dbReference type="NCBI Taxonomy" id="1868"/>
    <lineage>
        <taxon>Bacteria</taxon>
        <taxon>Bacillati</taxon>
        <taxon>Actinomycetota</taxon>
        <taxon>Actinomycetes</taxon>
        <taxon>Micromonosporales</taxon>
        <taxon>Micromonosporaceae</taxon>
        <taxon>Actinoplanes</taxon>
    </lineage>
</organism>
<evidence type="ECO:0000256" key="1">
    <source>
        <dbReference type="SAM" id="MobiDB-lite"/>
    </source>
</evidence>
<dbReference type="AlphaFoldDB" id="A0A7W7MRI4"/>
<evidence type="ECO:0000313" key="2">
    <source>
        <dbReference type="EMBL" id="MBB4764273.1"/>
    </source>
</evidence>
<dbReference type="PIRSF" id="PIRSF034110">
    <property type="entry name" value="DUF1203"/>
    <property type="match status" value="1"/>
</dbReference>
<gene>
    <name evidence="2" type="ORF">BJ971_004829</name>
</gene>
<protein>
    <recommendedName>
        <fullName evidence="4">DUF1203 domain-containing protein</fullName>
    </recommendedName>
</protein>
<keyword evidence="3" id="KW-1185">Reference proteome</keyword>